<dbReference type="RefSeq" id="WP_385876116.1">
    <property type="nucleotide sequence ID" value="NZ_JBHLXE010000027.1"/>
</dbReference>
<keyword evidence="2" id="KW-1185">Reference proteome</keyword>
<proteinExistence type="predicted"/>
<sequence length="249" mass="28137">MISAQEQLLQPDSRIKLIEVDGTSFGADIMRFHYERIGYTQDELELARQSGKELPVKSIWWQNNEYMPFPYQIEGIEASTDGQSAEPKLSIMNVDQLITALCLRFDDMLNAKVTIHETFKCFLDERNFPEGNPQADPSQERIHIFYINQKSAENDEIVEFTLGSPFDLQGVSLPNRQIHAQCHWANCGKYRSGDGCNYSGTKYFDRKGNVTDDPSKDSCGGLLSDCKARFGDDAKLPFGGFPASSLIKR</sequence>
<name>A0ABV6C8X3_9GAMM</name>
<protein>
    <submittedName>
        <fullName evidence="1">Phage minor tail protein L</fullName>
    </submittedName>
</protein>
<dbReference type="Pfam" id="PF05100">
    <property type="entry name" value="Phage_tail_L"/>
    <property type="match status" value="1"/>
</dbReference>
<reference evidence="1 2" key="1">
    <citation type="submission" date="2024-09" db="EMBL/GenBank/DDBJ databases">
        <authorList>
            <person name="Sun Q."/>
            <person name="Mori K."/>
        </authorList>
    </citation>
    <scope>NUCLEOTIDE SEQUENCE [LARGE SCALE GENOMIC DNA]</scope>
    <source>
        <strain evidence="1 2">CCM 8545</strain>
    </source>
</reference>
<accession>A0ABV6C8X3</accession>
<comment type="caution">
    <text evidence="1">The sequence shown here is derived from an EMBL/GenBank/DDBJ whole genome shotgun (WGS) entry which is preliminary data.</text>
</comment>
<dbReference type="NCBIfam" id="TIGR01600">
    <property type="entry name" value="phage_tail_L"/>
    <property type="match status" value="1"/>
</dbReference>
<dbReference type="InterPro" id="IPR006487">
    <property type="entry name" value="Phage_lambda_L"/>
</dbReference>
<evidence type="ECO:0000313" key="2">
    <source>
        <dbReference type="Proteomes" id="UP001589758"/>
    </source>
</evidence>
<dbReference type="EMBL" id="JBHLXE010000027">
    <property type="protein sequence ID" value="MFC0179022.1"/>
    <property type="molecule type" value="Genomic_DNA"/>
</dbReference>
<gene>
    <name evidence="1" type="ORF">ACFFIT_02750</name>
</gene>
<dbReference type="Proteomes" id="UP001589758">
    <property type="component" value="Unassembled WGS sequence"/>
</dbReference>
<evidence type="ECO:0000313" key="1">
    <source>
        <dbReference type="EMBL" id="MFC0179022.1"/>
    </source>
</evidence>
<organism evidence="1 2">
    <name type="scientific">Thorsellia kenyensis</name>
    <dbReference type="NCBI Taxonomy" id="1549888"/>
    <lineage>
        <taxon>Bacteria</taxon>
        <taxon>Pseudomonadati</taxon>
        <taxon>Pseudomonadota</taxon>
        <taxon>Gammaproteobacteria</taxon>
        <taxon>Enterobacterales</taxon>
        <taxon>Thorselliaceae</taxon>
        <taxon>Thorsellia</taxon>
    </lineage>
</organism>